<gene>
    <name evidence="1" type="ORF">CCAP1982_LOCUS3847</name>
</gene>
<dbReference type="AlphaFoldDB" id="A0A811UCG6"/>
<evidence type="ECO:0000313" key="1">
    <source>
        <dbReference type="EMBL" id="CAD6995125.1"/>
    </source>
</evidence>
<evidence type="ECO:0000313" key="2">
    <source>
        <dbReference type="Proteomes" id="UP000606786"/>
    </source>
</evidence>
<protein>
    <submittedName>
        <fullName evidence="1">(Mediterranean fruit fly) hypothetical protein</fullName>
    </submittedName>
</protein>
<comment type="caution">
    <text evidence="1">The sequence shown here is derived from an EMBL/GenBank/DDBJ whole genome shotgun (WGS) entry which is preliminary data.</text>
</comment>
<sequence>MRNSHVRTGISTCIQAPTCQRRVRNNSVTQFICQFYEYKVSGVYVNTSIHMYMYGYECVTSRTASLHKHAPTLTHAHKHKCEGQKLYLASYTHTLTQHIRVFHCHTRINIMRQTFRVTLFICFSF</sequence>
<dbReference type="EMBL" id="CAJHJT010000001">
    <property type="protein sequence ID" value="CAD6995125.1"/>
    <property type="molecule type" value="Genomic_DNA"/>
</dbReference>
<reference evidence="1" key="1">
    <citation type="submission" date="2020-11" db="EMBL/GenBank/DDBJ databases">
        <authorList>
            <person name="Whitehead M."/>
        </authorList>
    </citation>
    <scope>NUCLEOTIDE SEQUENCE</scope>
    <source>
        <strain evidence="1">EGII</strain>
    </source>
</reference>
<organism evidence="1 2">
    <name type="scientific">Ceratitis capitata</name>
    <name type="common">Mediterranean fruit fly</name>
    <name type="synonym">Tephritis capitata</name>
    <dbReference type="NCBI Taxonomy" id="7213"/>
    <lineage>
        <taxon>Eukaryota</taxon>
        <taxon>Metazoa</taxon>
        <taxon>Ecdysozoa</taxon>
        <taxon>Arthropoda</taxon>
        <taxon>Hexapoda</taxon>
        <taxon>Insecta</taxon>
        <taxon>Pterygota</taxon>
        <taxon>Neoptera</taxon>
        <taxon>Endopterygota</taxon>
        <taxon>Diptera</taxon>
        <taxon>Brachycera</taxon>
        <taxon>Muscomorpha</taxon>
        <taxon>Tephritoidea</taxon>
        <taxon>Tephritidae</taxon>
        <taxon>Ceratitis</taxon>
        <taxon>Ceratitis</taxon>
    </lineage>
</organism>
<accession>A0A811UCG6</accession>
<keyword evidence="2" id="KW-1185">Reference proteome</keyword>
<proteinExistence type="predicted"/>
<dbReference type="Proteomes" id="UP000606786">
    <property type="component" value="Unassembled WGS sequence"/>
</dbReference>
<name>A0A811UCG6_CERCA</name>